<evidence type="ECO:0000313" key="10">
    <source>
        <dbReference type="Proteomes" id="UP000217171"/>
    </source>
</evidence>
<evidence type="ECO:0000256" key="8">
    <source>
        <dbReference type="RuleBase" id="RU000461"/>
    </source>
</evidence>
<reference evidence="9 10" key="1">
    <citation type="submission" date="2016-07" db="EMBL/GenBank/DDBJ databases">
        <title>High microdiversification within the ubiquitous acI lineage of Actinobacteria.</title>
        <authorList>
            <person name="Neuenschwander S.M."/>
            <person name="Salcher M."/>
            <person name="Ghai R."/>
            <person name="Pernthaler J."/>
        </authorList>
    </citation>
    <scope>NUCLEOTIDE SEQUENCE [LARGE SCALE GENOMIC DNA]</scope>
    <source>
        <strain evidence="9">MMS-21-160</strain>
    </source>
</reference>
<dbReference type="Proteomes" id="UP000217171">
    <property type="component" value="Chromosome"/>
</dbReference>
<dbReference type="PRINTS" id="PR00385">
    <property type="entry name" value="P450"/>
</dbReference>
<dbReference type="GO" id="GO:0020037">
    <property type="term" value="F:heme binding"/>
    <property type="evidence" value="ECO:0007669"/>
    <property type="project" value="InterPro"/>
</dbReference>
<dbReference type="KEGG" id="nhi:B1s21160_01545"/>
<comment type="similarity">
    <text evidence="1 8">Belongs to the cytochrome P450 family.</text>
</comment>
<dbReference type="OrthoDB" id="7376058at2"/>
<dbReference type="PANTHER" id="PTHR24291">
    <property type="entry name" value="CYTOCHROME P450 FAMILY 4"/>
    <property type="match status" value="1"/>
</dbReference>
<dbReference type="GO" id="GO:0005506">
    <property type="term" value="F:iron ion binding"/>
    <property type="evidence" value="ECO:0007669"/>
    <property type="project" value="InterPro"/>
</dbReference>
<dbReference type="SUPFAM" id="SSF48264">
    <property type="entry name" value="Cytochrome P450"/>
    <property type="match status" value="1"/>
</dbReference>
<sequence length="471" mass="53408">MSIATSKPYSAPRPNEYTPIPAPILRKSWLGDPNIPGPNPIFSDLLTATFMIDTPKFLLKMQHKYGDTCSFFLSRRLFIGLFSPNAVHQVTVAQQHKFVKGVGFARMRKVLGEGLLTNEEPIHLAHRRMMQPPFHHGNLDGYVAIMYNLVNEHTNKWRDKSSIELAPEMMALTLEIVSRCLFGLDSAQYTKAIADSMEVAIDRIERTMLPGLDRFDKSGIKYFKEFEVASDRLVDIAEAIINKRIEGGQTKDDDLLGILLQMRDQISTDHIRDEVLTLILSGHETTANVMSWAFSYLSKNPEVRKQLEDEAEGAAWIKENRIPTYQELEDSSKVASAILQETMRLAPPVWVAPRIATTDCEIDGVKIPKGAHVLVSQYVTHRNPRYFPEPEKWQPERWLDVGFEKSLPNGSYFPFGGGSRKCLGEYFAIAEARLILLMVAKNFRLSGDFPKAQPRATYRPKGEVKNKVEVR</sequence>
<evidence type="ECO:0000256" key="7">
    <source>
        <dbReference type="PIRSR" id="PIRSR602403-1"/>
    </source>
</evidence>
<evidence type="ECO:0000256" key="5">
    <source>
        <dbReference type="ARBA" id="ARBA00023004"/>
    </source>
</evidence>
<name>A0A249K8F1_9ACTN</name>
<protein>
    <submittedName>
        <fullName evidence="9">Cytochrome P450</fullName>
    </submittedName>
</protein>
<evidence type="ECO:0000256" key="1">
    <source>
        <dbReference type="ARBA" id="ARBA00010617"/>
    </source>
</evidence>
<evidence type="ECO:0000256" key="2">
    <source>
        <dbReference type="ARBA" id="ARBA00022617"/>
    </source>
</evidence>
<dbReference type="GO" id="GO:0016705">
    <property type="term" value="F:oxidoreductase activity, acting on paired donors, with incorporation or reduction of molecular oxygen"/>
    <property type="evidence" value="ECO:0007669"/>
    <property type="project" value="InterPro"/>
</dbReference>
<gene>
    <name evidence="9" type="ORF">B1s21160_01545</name>
</gene>
<dbReference type="GO" id="GO:0004497">
    <property type="term" value="F:monooxygenase activity"/>
    <property type="evidence" value="ECO:0007669"/>
    <property type="project" value="UniProtKB-KW"/>
</dbReference>
<dbReference type="InterPro" id="IPR036396">
    <property type="entry name" value="Cyt_P450_sf"/>
</dbReference>
<feature type="binding site" description="axial binding residue" evidence="7">
    <location>
        <position position="422"/>
    </location>
    <ligand>
        <name>heme</name>
        <dbReference type="ChEBI" id="CHEBI:30413"/>
    </ligand>
    <ligandPart>
        <name>Fe</name>
        <dbReference type="ChEBI" id="CHEBI:18248"/>
    </ligandPart>
</feature>
<dbReference type="InterPro" id="IPR017972">
    <property type="entry name" value="Cyt_P450_CS"/>
</dbReference>
<dbReference type="InterPro" id="IPR002403">
    <property type="entry name" value="Cyt_P450_E_grp-IV"/>
</dbReference>
<evidence type="ECO:0000256" key="6">
    <source>
        <dbReference type="ARBA" id="ARBA00023033"/>
    </source>
</evidence>
<evidence type="ECO:0000256" key="3">
    <source>
        <dbReference type="ARBA" id="ARBA00022723"/>
    </source>
</evidence>
<dbReference type="InterPro" id="IPR050196">
    <property type="entry name" value="Cytochrome_P450_Monoox"/>
</dbReference>
<keyword evidence="6 8" id="KW-0503">Monooxygenase</keyword>
<evidence type="ECO:0000313" key="9">
    <source>
        <dbReference type="EMBL" id="ASY13042.1"/>
    </source>
</evidence>
<dbReference type="PROSITE" id="PS00086">
    <property type="entry name" value="CYTOCHROME_P450"/>
    <property type="match status" value="1"/>
</dbReference>
<accession>A0A249K8F1</accession>
<keyword evidence="3 7" id="KW-0479">Metal-binding</keyword>
<dbReference type="Pfam" id="PF00067">
    <property type="entry name" value="p450"/>
    <property type="match status" value="1"/>
</dbReference>
<keyword evidence="2 7" id="KW-0349">Heme</keyword>
<dbReference type="Gene3D" id="1.10.630.10">
    <property type="entry name" value="Cytochrome P450"/>
    <property type="match status" value="1"/>
</dbReference>
<evidence type="ECO:0000256" key="4">
    <source>
        <dbReference type="ARBA" id="ARBA00023002"/>
    </source>
</evidence>
<comment type="cofactor">
    <cofactor evidence="7">
        <name>heme</name>
        <dbReference type="ChEBI" id="CHEBI:30413"/>
    </cofactor>
</comment>
<organism evidence="9 10">
    <name type="scientific">Candidatus Nanopelagicus hibericus</name>
    <dbReference type="NCBI Taxonomy" id="1884915"/>
    <lineage>
        <taxon>Bacteria</taxon>
        <taxon>Bacillati</taxon>
        <taxon>Actinomycetota</taxon>
        <taxon>Actinomycetes</taxon>
        <taxon>Candidatus Nanopelagicales</taxon>
        <taxon>Candidatus Nanopelagicaceae</taxon>
        <taxon>Candidatus Nanopelagicus</taxon>
    </lineage>
</organism>
<dbReference type="EMBL" id="CP016771">
    <property type="protein sequence ID" value="ASY13042.1"/>
    <property type="molecule type" value="Genomic_DNA"/>
</dbReference>
<keyword evidence="5 7" id="KW-0408">Iron</keyword>
<proteinExistence type="inferred from homology"/>
<dbReference type="InterPro" id="IPR001128">
    <property type="entry name" value="Cyt_P450"/>
</dbReference>
<dbReference type="PANTHER" id="PTHR24291:SF50">
    <property type="entry name" value="BIFUNCTIONAL ALBAFLAVENONE MONOOXYGENASE_TERPENE SYNTHASE"/>
    <property type="match status" value="1"/>
</dbReference>
<dbReference type="PRINTS" id="PR00465">
    <property type="entry name" value="EP450IV"/>
</dbReference>
<dbReference type="RefSeq" id="WP_095672122.1">
    <property type="nucleotide sequence ID" value="NZ_CP016771.1"/>
</dbReference>
<dbReference type="AlphaFoldDB" id="A0A249K8F1"/>
<keyword evidence="4 8" id="KW-0560">Oxidoreductase</keyword>
<keyword evidence="10" id="KW-1185">Reference proteome</keyword>